<dbReference type="GO" id="GO:0005524">
    <property type="term" value="F:ATP binding"/>
    <property type="evidence" value="ECO:0007669"/>
    <property type="project" value="UniProtKB-KW"/>
</dbReference>
<keyword evidence="3 7" id="KW-0418">Kinase</keyword>
<reference evidence="7 8" key="1">
    <citation type="submission" date="2017-05" db="EMBL/GenBank/DDBJ databases">
        <title>The Genome Sequence of Enterococcus sp. 10A9_DIV0425.</title>
        <authorList>
            <consortium name="The Broad Institute Genomics Platform"/>
            <consortium name="The Broad Institute Genomic Center for Infectious Diseases"/>
            <person name="Earl A."/>
            <person name="Manson A."/>
            <person name="Schwartman J."/>
            <person name="Gilmore M."/>
            <person name="Abouelleil A."/>
            <person name="Cao P."/>
            <person name="Chapman S."/>
            <person name="Cusick C."/>
            <person name="Shea T."/>
            <person name="Young S."/>
            <person name="Neafsey D."/>
            <person name="Nusbaum C."/>
            <person name="Birren B."/>
        </authorList>
    </citation>
    <scope>NUCLEOTIDE SEQUENCE [LARGE SCALE GENOMIC DNA]</scope>
    <source>
        <strain evidence="7 8">10A9_DIV0425</strain>
    </source>
</reference>
<evidence type="ECO:0000256" key="1">
    <source>
        <dbReference type="ARBA" id="ARBA00022679"/>
    </source>
</evidence>
<dbReference type="PANTHER" id="PTHR41299:SF1">
    <property type="entry name" value="THIAMINE PYROPHOSPHOKINASE"/>
    <property type="match status" value="1"/>
</dbReference>
<dbReference type="AlphaFoldDB" id="A0A242JVF0"/>
<dbReference type="GO" id="GO:0016301">
    <property type="term" value="F:kinase activity"/>
    <property type="evidence" value="ECO:0007669"/>
    <property type="project" value="UniProtKB-KW"/>
</dbReference>
<dbReference type="EMBL" id="NGMO01000005">
    <property type="protein sequence ID" value="OTP06876.1"/>
    <property type="molecule type" value="Genomic_DNA"/>
</dbReference>
<evidence type="ECO:0000313" key="7">
    <source>
        <dbReference type="EMBL" id="OTP06876.1"/>
    </source>
</evidence>
<evidence type="ECO:0000256" key="3">
    <source>
        <dbReference type="ARBA" id="ARBA00022777"/>
    </source>
</evidence>
<dbReference type="InterPro" id="IPR006282">
    <property type="entry name" value="Thi_PPkinase"/>
</dbReference>
<protein>
    <recommendedName>
        <fullName evidence="5">Thiamine diphosphokinase</fullName>
        <ecNumber evidence="5">2.7.6.2</ecNumber>
    </recommendedName>
</protein>
<dbReference type="InterPro" id="IPR007371">
    <property type="entry name" value="TPK_catalytic"/>
</dbReference>
<dbReference type="InterPro" id="IPR036759">
    <property type="entry name" value="TPK_catalytic_sf"/>
</dbReference>
<evidence type="ECO:0000256" key="4">
    <source>
        <dbReference type="ARBA" id="ARBA00022840"/>
    </source>
</evidence>
<dbReference type="GO" id="GO:0004788">
    <property type="term" value="F:thiamine diphosphokinase activity"/>
    <property type="evidence" value="ECO:0007669"/>
    <property type="project" value="UniProtKB-UniRule"/>
</dbReference>
<proteinExistence type="predicted"/>
<dbReference type="NCBIfam" id="TIGR01378">
    <property type="entry name" value="thi_PPkinase"/>
    <property type="match status" value="1"/>
</dbReference>
<keyword evidence="1" id="KW-0808">Transferase</keyword>
<evidence type="ECO:0000259" key="6">
    <source>
        <dbReference type="SMART" id="SM00983"/>
    </source>
</evidence>
<dbReference type="Gene3D" id="3.40.50.10240">
    <property type="entry name" value="Thiamin pyrophosphokinase, catalytic domain"/>
    <property type="match status" value="1"/>
</dbReference>
<dbReference type="CDD" id="cd07995">
    <property type="entry name" value="TPK"/>
    <property type="match status" value="1"/>
</dbReference>
<evidence type="ECO:0000313" key="8">
    <source>
        <dbReference type="Proteomes" id="UP000194933"/>
    </source>
</evidence>
<dbReference type="Pfam" id="PF04263">
    <property type="entry name" value="TPK_catalytic"/>
    <property type="match status" value="1"/>
</dbReference>
<sequence>MEVLLVAGGDPQAWPDLTKKIFDRYVGIDRGALYLIQAGYPLDLAIGDFDSLTTEEYQRVSKQALEVRKSPAEKDDTDTQLGLEKTLEEFPEAMITLIGATGGRLDHLLANLWLPLEPRFQPFIRQINLKDQQNDVTYYLPGYYTIHKLSEMKYLAYCCLTAVNNLTLTDSKYQLVKEEVLRPTSYASNEFVSEQASFSFEDGIIAVIQSKD</sequence>
<dbReference type="SUPFAM" id="SSF63999">
    <property type="entry name" value="Thiamin pyrophosphokinase, catalytic domain"/>
    <property type="match status" value="1"/>
</dbReference>
<dbReference type="Proteomes" id="UP000194933">
    <property type="component" value="Unassembled WGS sequence"/>
</dbReference>
<dbReference type="SMART" id="SM00983">
    <property type="entry name" value="TPK_B1_binding"/>
    <property type="match status" value="1"/>
</dbReference>
<dbReference type="InterPro" id="IPR007373">
    <property type="entry name" value="Thiamin_PyroPKinase_B1-bd"/>
</dbReference>
<dbReference type="Pfam" id="PF04265">
    <property type="entry name" value="TPK_B1_binding"/>
    <property type="match status" value="1"/>
</dbReference>
<organism evidence="7 8">
    <name type="scientific">Candidatus Enterococcus wittei</name>
    <dbReference type="NCBI Taxonomy" id="1987383"/>
    <lineage>
        <taxon>Bacteria</taxon>
        <taxon>Bacillati</taxon>
        <taxon>Bacillota</taxon>
        <taxon>Bacilli</taxon>
        <taxon>Lactobacillales</taxon>
        <taxon>Enterococcaceae</taxon>
        <taxon>Enterococcus</taxon>
    </lineage>
</organism>
<dbReference type="RefSeq" id="WP_086285599.1">
    <property type="nucleotide sequence ID" value="NZ_NGMO01000005.1"/>
</dbReference>
<dbReference type="GO" id="GO:0006772">
    <property type="term" value="P:thiamine metabolic process"/>
    <property type="evidence" value="ECO:0007669"/>
    <property type="project" value="UniProtKB-UniRule"/>
</dbReference>
<dbReference type="EC" id="2.7.6.2" evidence="5"/>
<comment type="caution">
    <text evidence="7">The sequence shown here is derived from an EMBL/GenBank/DDBJ whole genome shotgun (WGS) entry which is preliminary data.</text>
</comment>
<accession>A0A242JVF0</accession>
<keyword evidence="2" id="KW-0547">Nucleotide-binding</keyword>
<dbReference type="GO" id="GO:0030975">
    <property type="term" value="F:thiamine binding"/>
    <property type="evidence" value="ECO:0007669"/>
    <property type="project" value="InterPro"/>
</dbReference>
<evidence type="ECO:0000256" key="5">
    <source>
        <dbReference type="NCBIfam" id="TIGR01378"/>
    </source>
</evidence>
<keyword evidence="4" id="KW-0067">ATP-binding</keyword>
<keyword evidence="8" id="KW-1185">Reference proteome</keyword>
<feature type="domain" description="Thiamin pyrophosphokinase thiamin-binding" evidence="6">
    <location>
        <begin position="142"/>
        <end position="206"/>
    </location>
</feature>
<name>A0A242JVF0_9ENTE</name>
<gene>
    <name evidence="7" type="ORF">A5844_002582</name>
</gene>
<dbReference type="STRING" id="1987383.A5844_002582"/>
<dbReference type="PANTHER" id="PTHR41299">
    <property type="entry name" value="THIAMINE PYROPHOSPHOKINASE"/>
    <property type="match status" value="1"/>
</dbReference>
<dbReference type="InterPro" id="IPR053149">
    <property type="entry name" value="TPK"/>
</dbReference>
<evidence type="ECO:0000256" key="2">
    <source>
        <dbReference type="ARBA" id="ARBA00022741"/>
    </source>
</evidence>
<dbReference type="GO" id="GO:0009229">
    <property type="term" value="P:thiamine diphosphate biosynthetic process"/>
    <property type="evidence" value="ECO:0007669"/>
    <property type="project" value="InterPro"/>
</dbReference>